<keyword evidence="5 6" id="KW-0472">Membrane</keyword>
<feature type="transmembrane region" description="Helical" evidence="6">
    <location>
        <begin position="86"/>
        <end position="105"/>
    </location>
</feature>
<feature type="transmembrane region" description="Helical" evidence="6">
    <location>
        <begin position="174"/>
        <end position="192"/>
    </location>
</feature>
<feature type="transmembrane region" description="Helical" evidence="6">
    <location>
        <begin position="234"/>
        <end position="252"/>
    </location>
</feature>
<evidence type="ECO:0000256" key="4">
    <source>
        <dbReference type="ARBA" id="ARBA00022989"/>
    </source>
</evidence>
<feature type="transmembrane region" description="Helical" evidence="6">
    <location>
        <begin position="212"/>
        <end position="229"/>
    </location>
</feature>
<feature type="transmembrane region" description="Helical" evidence="6">
    <location>
        <begin position="258"/>
        <end position="278"/>
    </location>
</feature>
<comment type="subcellular location">
    <subcellularLocation>
        <location evidence="1">Cell membrane</location>
        <topology evidence="1">Multi-pass membrane protein</topology>
    </subcellularLocation>
</comment>
<feature type="transmembrane region" description="Helical" evidence="6">
    <location>
        <begin position="30"/>
        <end position="48"/>
    </location>
</feature>
<dbReference type="SUPFAM" id="SSF103481">
    <property type="entry name" value="Multidrug resistance efflux transporter EmrE"/>
    <property type="match status" value="2"/>
</dbReference>
<dbReference type="InterPro" id="IPR050638">
    <property type="entry name" value="AA-Vitamin_Transporters"/>
</dbReference>
<feature type="transmembrane region" description="Helical" evidence="6">
    <location>
        <begin position="117"/>
        <end position="133"/>
    </location>
</feature>
<evidence type="ECO:0000256" key="5">
    <source>
        <dbReference type="ARBA" id="ARBA00023136"/>
    </source>
</evidence>
<gene>
    <name evidence="8" type="ORF">METZ01_LOCUS92837</name>
</gene>
<accession>A0A381VKI8</accession>
<sequence>MAVLSMLLWATSFPISDVLLKSWDPLSLATIRLTGGALVLGLLAFISGRKYNWQSWPFRDALFVGALGIGVGTFALNLGLKYSNPVNVTVIATTIPLFSVVMGALKGEEKVTTRISVAIGLAISGGLLVSWSSTRTEIGFEGGEFLVLGAVILWAWFSRVSVTRLLPIPAYPRTLLTMAAGALFLLPVTLLIKHSGFFELSASLSPPDLAQVFALCVFGVGLSMVCWMISAEKIGVTVAALHINALPFYVLLLDLMFGGALLISQVFGAVLVALGAALSQISWRRTAS</sequence>
<reference evidence="8" key="1">
    <citation type="submission" date="2018-05" db="EMBL/GenBank/DDBJ databases">
        <authorList>
            <person name="Lanie J.A."/>
            <person name="Ng W.-L."/>
            <person name="Kazmierczak K.M."/>
            <person name="Andrzejewski T.M."/>
            <person name="Davidsen T.M."/>
            <person name="Wayne K.J."/>
            <person name="Tettelin H."/>
            <person name="Glass J.I."/>
            <person name="Rusch D."/>
            <person name="Podicherti R."/>
            <person name="Tsui H.-C.T."/>
            <person name="Winkler M.E."/>
        </authorList>
    </citation>
    <scope>NUCLEOTIDE SEQUENCE</scope>
</reference>
<evidence type="ECO:0000313" key="8">
    <source>
        <dbReference type="EMBL" id="SVA39983.1"/>
    </source>
</evidence>
<dbReference type="AlphaFoldDB" id="A0A381VKI8"/>
<feature type="transmembrane region" description="Helical" evidence="6">
    <location>
        <begin position="60"/>
        <end position="80"/>
    </location>
</feature>
<feature type="domain" description="EamA" evidence="7">
    <location>
        <begin position="143"/>
        <end position="278"/>
    </location>
</feature>
<protein>
    <recommendedName>
        <fullName evidence="7">EamA domain-containing protein</fullName>
    </recommendedName>
</protein>
<dbReference type="InterPro" id="IPR000620">
    <property type="entry name" value="EamA_dom"/>
</dbReference>
<dbReference type="EMBL" id="UINC01008896">
    <property type="protein sequence ID" value="SVA39983.1"/>
    <property type="molecule type" value="Genomic_DNA"/>
</dbReference>
<keyword evidence="2" id="KW-1003">Cell membrane</keyword>
<organism evidence="8">
    <name type="scientific">marine metagenome</name>
    <dbReference type="NCBI Taxonomy" id="408172"/>
    <lineage>
        <taxon>unclassified sequences</taxon>
        <taxon>metagenomes</taxon>
        <taxon>ecological metagenomes</taxon>
    </lineage>
</organism>
<evidence type="ECO:0000259" key="7">
    <source>
        <dbReference type="Pfam" id="PF00892"/>
    </source>
</evidence>
<keyword evidence="3 6" id="KW-0812">Transmembrane</keyword>
<dbReference type="PANTHER" id="PTHR32322">
    <property type="entry name" value="INNER MEMBRANE TRANSPORTER"/>
    <property type="match status" value="1"/>
</dbReference>
<dbReference type="GO" id="GO:0005886">
    <property type="term" value="C:plasma membrane"/>
    <property type="evidence" value="ECO:0007669"/>
    <property type="project" value="UniProtKB-SubCell"/>
</dbReference>
<dbReference type="Pfam" id="PF00892">
    <property type="entry name" value="EamA"/>
    <property type="match status" value="2"/>
</dbReference>
<feature type="domain" description="EamA" evidence="7">
    <location>
        <begin position="1"/>
        <end position="130"/>
    </location>
</feature>
<evidence type="ECO:0000256" key="3">
    <source>
        <dbReference type="ARBA" id="ARBA00022692"/>
    </source>
</evidence>
<feature type="transmembrane region" description="Helical" evidence="6">
    <location>
        <begin position="145"/>
        <end position="162"/>
    </location>
</feature>
<evidence type="ECO:0000256" key="1">
    <source>
        <dbReference type="ARBA" id="ARBA00004651"/>
    </source>
</evidence>
<dbReference type="InterPro" id="IPR037185">
    <property type="entry name" value="EmrE-like"/>
</dbReference>
<dbReference type="PANTHER" id="PTHR32322:SF18">
    <property type="entry name" value="S-ADENOSYLMETHIONINE_S-ADENOSYLHOMOCYSTEINE TRANSPORTER"/>
    <property type="match status" value="1"/>
</dbReference>
<name>A0A381VKI8_9ZZZZ</name>
<evidence type="ECO:0000256" key="6">
    <source>
        <dbReference type="SAM" id="Phobius"/>
    </source>
</evidence>
<keyword evidence="4 6" id="KW-1133">Transmembrane helix</keyword>
<proteinExistence type="predicted"/>
<evidence type="ECO:0000256" key="2">
    <source>
        <dbReference type="ARBA" id="ARBA00022475"/>
    </source>
</evidence>